<feature type="transmembrane region" description="Helical" evidence="9">
    <location>
        <begin position="21"/>
        <end position="44"/>
    </location>
</feature>
<evidence type="ECO:0000256" key="7">
    <source>
        <dbReference type="ARBA" id="ARBA00023136"/>
    </source>
</evidence>
<keyword evidence="3" id="KW-1003">Cell membrane</keyword>
<name>A0ABQ0ANY9_9RHOB</name>
<dbReference type="InterPro" id="IPR007387">
    <property type="entry name" value="TRAP_DctQ"/>
</dbReference>
<evidence type="ECO:0000256" key="8">
    <source>
        <dbReference type="ARBA" id="ARBA00038436"/>
    </source>
</evidence>
<feature type="transmembrane region" description="Helical" evidence="9">
    <location>
        <begin position="56"/>
        <end position="74"/>
    </location>
</feature>
<comment type="function">
    <text evidence="9">Part of the tripartite ATP-independent periplasmic (TRAP) transport system.</text>
</comment>
<evidence type="ECO:0000256" key="1">
    <source>
        <dbReference type="ARBA" id="ARBA00004429"/>
    </source>
</evidence>
<organism evidence="11 12">
    <name type="scientific">Pseudophaeobacter arcticus</name>
    <dbReference type="NCBI Taxonomy" id="385492"/>
    <lineage>
        <taxon>Bacteria</taxon>
        <taxon>Pseudomonadati</taxon>
        <taxon>Pseudomonadota</taxon>
        <taxon>Alphaproteobacteria</taxon>
        <taxon>Rhodobacterales</taxon>
        <taxon>Paracoccaceae</taxon>
        <taxon>Pseudophaeobacter</taxon>
    </lineage>
</organism>
<evidence type="ECO:0000256" key="2">
    <source>
        <dbReference type="ARBA" id="ARBA00022448"/>
    </source>
</evidence>
<comment type="subcellular location">
    <subcellularLocation>
        <location evidence="1 9">Cell inner membrane</location>
        <topology evidence="1 9">Multi-pass membrane protein</topology>
    </subcellularLocation>
</comment>
<keyword evidence="2 9" id="KW-0813">Transport</keyword>
<keyword evidence="4 9" id="KW-0997">Cell inner membrane</keyword>
<comment type="subunit">
    <text evidence="9">The complex comprises the extracytoplasmic solute receptor protein and the two transmembrane proteins.</text>
</comment>
<keyword evidence="7 9" id="KW-0472">Membrane</keyword>
<dbReference type="EMBL" id="BAABWU010000012">
    <property type="protein sequence ID" value="GAA6197549.1"/>
    <property type="molecule type" value="Genomic_DNA"/>
</dbReference>
<comment type="similarity">
    <text evidence="8 9">Belongs to the TRAP transporter small permease family.</text>
</comment>
<evidence type="ECO:0000313" key="12">
    <source>
        <dbReference type="Proteomes" id="UP001441944"/>
    </source>
</evidence>
<comment type="caution">
    <text evidence="11">The sequence shown here is derived from an EMBL/GenBank/DDBJ whole genome shotgun (WGS) entry which is preliminary data.</text>
</comment>
<sequence>MILNALSRPFVLLDRVARLQLAIAAFAVMAILLAISLDVALRTAFSAPLTGTMEVVSFYCMIPVVFLPIMILEVRGEHIDTDLFYRFFPVAAKRLSVIVSGLLSVGIYGLLTYITFEQAVSSTGRGEVAMGVNLMPVWPVRWILPVAFASSTAAAFALTIRNTKGVK</sequence>
<feature type="transmembrane region" description="Helical" evidence="9">
    <location>
        <begin position="95"/>
        <end position="116"/>
    </location>
</feature>
<keyword evidence="6 9" id="KW-1133">Transmembrane helix</keyword>
<keyword evidence="12" id="KW-1185">Reference proteome</keyword>
<protein>
    <recommendedName>
        <fullName evidence="9">TRAP transporter small permease protein</fullName>
    </recommendedName>
</protein>
<evidence type="ECO:0000313" key="11">
    <source>
        <dbReference type="EMBL" id="GAA6197549.1"/>
    </source>
</evidence>
<evidence type="ECO:0000256" key="9">
    <source>
        <dbReference type="RuleBase" id="RU369079"/>
    </source>
</evidence>
<evidence type="ECO:0000256" key="5">
    <source>
        <dbReference type="ARBA" id="ARBA00022692"/>
    </source>
</evidence>
<dbReference type="PANTHER" id="PTHR35011:SF10">
    <property type="entry name" value="TRAP TRANSPORTER SMALL PERMEASE PROTEIN"/>
    <property type="match status" value="1"/>
</dbReference>
<keyword evidence="5 9" id="KW-0812">Transmembrane</keyword>
<feature type="transmembrane region" description="Helical" evidence="9">
    <location>
        <begin position="142"/>
        <end position="160"/>
    </location>
</feature>
<evidence type="ECO:0000256" key="4">
    <source>
        <dbReference type="ARBA" id="ARBA00022519"/>
    </source>
</evidence>
<gene>
    <name evidence="11" type="ORF">NBRC116598_29930</name>
</gene>
<dbReference type="RefSeq" id="WP_353401198.1">
    <property type="nucleotide sequence ID" value="NZ_BAABWU010000012.1"/>
</dbReference>
<feature type="domain" description="Tripartite ATP-independent periplasmic transporters DctQ component" evidence="10">
    <location>
        <begin position="32"/>
        <end position="162"/>
    </location>
</feature>
<proteinExistence type="inferred from homology"/>
<evidence type="ECO:0000259" key="10">
    <source>
        <dbReference type="Pfam" id="PF04290"/>
    </source>
</evidence>
<accession>A0ABQ0ANY9</accession>
<evidence type="ECO:0000256" key="3">
    <source>
        <dbReference type="ARBA" id="ARBA00022475"/>
    </source>
</evidence>
<dbReference type="Pfam" id="PF04290">
    <property type="entry name" value="DctQ"/>
    <property type="match status" value="1"/>
</dbReference>
<reference evidence="11 12" key="1">
    <citation type="submission" date="2024-04" db="EMBL/GenBank/DDBJ databases">
        <title>Draft genome sequence of Pseudophaeobacter arcticus NBRC 116598.</title>
        <authorList>
            <person name="Miyakawa T."/>
            <person name="Kusuya Y."/>
            <person name="Miura T."/>
        </authorList>
    </citation>
    <scope>NUCLEOTIDE SEQUENCE [LARGE SCALE GENOMIC DNA]</scope>
    <source>
        <strain evidence="11 12">SU-CL00105</strain>
    </source>
</reference>
<evidence type="ECO:0000256" key="6">
    <source>
        <dbReference type="ARBA" id="ARBA00022989"/>
    </source>
</evidence>
<dbReference type="InterPro" id="IPR055348">
    <property type="entry name" value="DctQ"/>
</dbReference>
<dbReference type="PANTHER" id="PTHR35011">
    <property type="entry name" value="2,3-DIKETO-L-GULONATE TRAP TRANSPORTER SMALL PERMEASE PROTEIN YIAM"/>
    <property type="match status" value="1"/>
</dbReference>
<dbReference type="Proteomes" id="UP001441944">
    <property type="component" value="Unassembled WGS sequence"/>
</dbReference>